<evidence type="ECO:0000259" key="22">
    <source>
        <dbReference type="PROSITE" id="PS50113"/>
    </source>
</evidence>
<dbReference type="CDD" id="cd16922">
    <property type="entry name" value="HATPase_EvgS-ArcB-TorS-like"/>
    <property type="match status" value="1"/>
</dbReference>
<keyword evidence="24" id="KW-1185">Reference proteome</keyword>
<evidence type="ECO:0000256" key="1">
    <source>
        <dbReference type="ARBA" id="ARBA00000085"/>
    </source>
</evidence>
<name>A0A1T1AQX0_RHOFE</name>
<comment type="catalytic activity">
    <reaction evidence="1">
        <text>ATP + protein L-histidine = ADP + protein N-phospho-L-histidine.</text>
        <dbReference type="EC" id="2.7.13.3"/>
    </reaction>
</comment>
<dbReference type="InterPro" id="IPR001789">
    <property type="entry name" value="Sig_transdc_resp-reg_receiver"/>
</dbReference>
<dbReference type="InterPro" id="IPR000700">
    <property type="entry name" value="PAS-assoc_C"/>
</dbReference>
<evidence type="ECO:0000256" key="11">
    <source>
        <dbReference type="ARBA" id="ARBA00022989"/>
    </source>
</evidence>
<dbReference type="Gene3D" id="3.30.565.10">
    <property type="entry name" value="Histidine kinase-like ATPase, C-terminal domain"/>
    <property type="match status" value="1"/>
</dbReference>
<keyword evidence="14 18" id="KW-0472">Membrane</keyword>
<evidence type="ECO:0000256" key="15">
    <source>
        <dbReference type="ARBA" id="ARBA00058004"/>
    </source>
</evidence>
<dbReference type="CDD" id="cd00130">
    <property type="entry name" value="PAS"/>
    <property type="match status" value="2"/>
</dbReference>
<dbReference type="CDD" id="cd17546">
    <property type="entry name" value="REC_hyHK_CKI1_RcsC-like"/>
    <property type="match status" value="1"/>
</dbReference>
<dbReference type="InterPro" id="IPR036097">
    <property type="entry name" value="HisK_dim/P_sf"/>
</dbReference>
<feature type="domain" description="Response regulatory" evidence="20">
    <location>
        <begin position="702"/>
        <end position="818"/>
    </location>
</feature>
<dbReference type="InterPro" id="IPR000014">
    <property type="entry name" value="PAS"/>
</dbReference>
<evidence type="ECO:0000256" key="4">
    <source>
        <dbReference type="ARBA" id="ARBA00022553"/>
    </source>
</evidence>
<keyword evidence="6 18" id="KW-0812">Transmembrane</keyword>
<dbReference type="CDD" id="cd00082">
    <property type="entry name" value="HisKA"/>
    <property type="match status" value="1"/>
</dbReference>
<feature type="domain" description="PAC" evidence="22">
    <location>
        <begin position="245"/>
        <end position="295"/>
    </location>
</feature>
<dbReference type="Pfam" id="PF00072">
    <property type="entry name" value="Response_reg"/>
    <property type="match status" value="1"/>
</dbReference>
<evidence type="ECO:0000256" key="13">
    <source>
        <dbReference type="ARBA" id="ARBA00023026"/>
    </source>
</evidence>
<dbReference type="InterPro" id="IPR003661">
    <property type="entry name" value="HisK_dim/P_dom"/>
</dbReference>
<dbReference type="FunFam" id="3.30.565.10:FF:000010">
    <property type="entry name" value="Sensor histidine kinase RcsC"/>
    <property type="match status" value="1"/>
</dbReference>
<evidence type="ECO:0000256" key="2">
    <source>
        <dbReference type="ARBA" id="ARBA00004370"/>
    </source>
</evidence>
<dbReference type="EC" id="2.7.13.3" evidence="3"/>
<accession>A0A1T1AQX0</accession>
<comment type="caution">
    <text evidence="23">The sequence shown here is derived from an EMBL/GenBank/DDBJ whole genome shotgun (WGS) entry which is preliminary data.</text>
</comment>
<feature type="transmembrane region" description="Helical" evidence="18">
    <location>
        <begin position="128"/>
        <end position="148"/>
    </location>
</feature>
<keyword evidence="12" id="KW-0902">Two-component regulatory system</keyword>
<keyword evidence="4 17" id="KW-0597">Phosphoprotein</keyword>
<proteinExistence type="predicted"/>
<evidence type="ECO:0000313" key="23">
    <source>
        <dbReference type="EMBL" id="OOV06509.1"/>
    </source>
</evidence>
<dbReference type="GO" id="GO:0000155">
    <property type="term" value="F:phosphorelay sensor kinase activity"/>
    <property type="evidence" value="ECO:0007669"/>
    <property type="project" value="InterPro"/>
</dbReference>
<dbReference type="InterPro" id="IPR011006">
    <property type="entry name" value="CheY-like_superfamily"/>
</dbReference>
<dbReference type="InterPro" id="IPR013656">
    <property type="entry name" value="PAS_4"/>
</dbReference>
<evidence type="ECO:0000256" key="3">
    <source>
        <dbReference type="ARBA" id="ARBA00012438"/>
    </source>
</evidence>
<dbReference type="AlphaFoldDB" id="A0A1T1AQX0"/>
<dbReference type="PANTHER" id="PTHR45339">
    <property type="entry name" value="HYBRID SIGNAL TRANSDUCTION HISTIDINE KINASE J"/>
    <property type="match status" value="1"/>
</dbReference>
<organism evidence="23 24">
    <name type="scientific">Rhodoferax fermentans</name>
    <dbReference type="NCBI Taxonomy" id="28066"/>
    <lineage>
        <taxon>Bacteria</taxon>
        <taxon>Pseudomonadati</taxon>
        <taxon>Pseudomonadota</taxon>
        <taxon>Betaproteobacteria</taxon>
        <taxon>Burkholderiales</taxon>
        <taxon>Comamonadaceae</taxon>
        <taxon>Rhodoferax</taxon>
    </lineage>
</organism>
<sequence>MIRLARNTLLVGGQMLILHGLLVFRETSFSRRVEWLFFMSFLAIFAYLSFDPAKIDARIATYSIYTALICFATVYITIHRRPGYFASNDVMLAVWLAVYGLLLLTRLAQQLISPEQSTAFEALKGLGSFYAIAQILTVQLVTLTLISMNSQRIEWEYKSSLVRIRESEEKFRSVSEAANDAIILLDNTGRITFWNRASERMFGRLSLEVIGRPLIDVIAPRRYREAYLPVFEPFKHGAPNQANGKTIELTAQTSRGAEFQIEISLSAVQQKEEWGAVCIVRDISERKRHEIALQELRGNLEATLDAIPDLLFEIDLNGVYHTYHSPRLDLLAAAPEQLIGKSIHEVLPPEAARCCAAALQEANTNQICSGMQMFLDLPIGRRWFELSVAKKPTASCETPHFIVISRDITQRNEAMSILKNHHSELEQRVAERTQELLEAKKGADAANIAKSTFLATMSHEIRTPMNGVLGMANQLRRTELTAKQSHLLDLMESSGAHLMAIINDILDLSQIESGNIHLDERDFNLPDVLNNVTAIFDSRIRSKGLHLEVRMPSATQAFRGDQARLTQMIVNYVGNAVKFTPEGNITITCRLQEETEDRYLLRIEVHDTGIGVLPGQITRIFEAFEQADQSTGRAYGGTGLGLAINRRIAQLMGGDVGVESEPGKGSTFWLTVSLGKPISPGLQETDVDNAEDLIRSDYSGRRVLIVDDEPINLELARLLLEQAGLTVDLAEDGEQAFQSVALHDYALVLMDVQMPVTDGLSATRLIRQLPGKAAVPILALTGNAFSEDRQRCLAAGMNDFITKPIQPAVLFRTMLRWLQARHP</sequence>
<dbReference type="SUPFAM" id="SSF55785">
    <property type="entry name" value="PYP-like sensor domain (PAS domain)"/>
    <property type="match status" value="2"/>
</dbReference>
<keyword evidence="5" id="KW-0808">Transferase</keyword>
<dbReference type="FunFam" id="1.10.287.130:FF:000004">
    <property type="entry name" value="Ethylene receptor 1"/>
    <property type="match status" value="1"/>
</dbReference>
<dbReference type="InterPro" id="IPR004358">
    <property type="entry name" value="Sig_transdc_His_kin-like_C"/>
</dbReference>
<feature type="transmembrane region" description="Helical" evidence="18">
    <location>
        <begin position="59"/>
        <end position="78"/>
    </location>
</feature>
<evidence type="ECO:0000256" key="16">
    <source>
        <dbReference type="ARBA" id="ARBA00070152"/>
    </source>
</evidence>
<evidence type="ECO:0000256" key="12">
    <source>
        <dbReference type="ARBA" id="ARBA00023012"/>
    </source>
</evidence>
<feature type="transmembrane region" description="Helical" evidence="18">
    <location>
        <begin position="90"/>
        <end position="108"/>
    </location>
</feature>
<dbReference type="GO" id="GO:0005524">
    <property type="term" value="F:ATP binding"/>
    <property type="evidence" value="ECO:0007669"/>
    <property type="project" value="UniProtKB-KW"/>
</dbReference>
<feature type="transmembrane region" description="Helical" evidence="18">
    <location>
        <begin position="6"/>
        <end position="24"/>
    </location>
</feature>
<keyword evidence="8" id="KW-0547">Nucleotide-binding</keyword>
<feature type="transmembrane region" description="Helical" evidence="18">
    <location>
        <begin position="36"/>
        <end position="53"/>
    </location>
</feature>
<dbReference type="Gene3D" id="3.40.50.2300">
    <property type="match status" value="1"/>
</dbReference>
<feature type="domain" description="PAS" evidence="21">
    <location>
        <begin position="296"/>
        <end position="366"/>
    </location>
</feature>
<dbReference type="InterPro" id="IPR005467">
    <property type="entry name" value="His_kinase_dom"/>
</dbReference>
<evidence type="ECO:0000313" key="24">
    <source>
        <dbReference type="Proteomes" id="UP000190750"/>
    </source>
</evidence>
<dbReference type="SUPFAM" id="SSF55874">
    <property type="entry name" value="ATPase domain of HSP90 chaperone/DNA topoisomerase II/histidine kinase"/>
    <property type="match status" value="1"/>
</dbReference>
<gene>
    <name evidence="23" type="ORF">RF819_06970</name>
</gene>
<comment type="subcellular location">
    <subcellularLocation>
        <location evidence="2">Membrane</location>
    </subcellularLocation>
</comment>
<dbReference type="PROSITE" id="PS50113">
    <property type="entry name" value="PAC"/>
    <property type="match status" value="1"/>
</dbReference>
<keyword evidence="7" id="KW-0732">Signal</keyword>
<dbReference type="SUPFAM" id="SSF52172">
    <property type="entry name" value="CheY-like"/>
    <property type="match status" value="1"/>
</dbReference>
<dbReference type="EMBL" id="MTJN01000002">
    <property type="protein sequence ID" value="OOV06509.1"/>
    <property type="molecule type" value="Genomic_DNA"/>
</dbReference>
<evidence type="ECO:0000259" key="21">
    <source>
        <dbReference type="PROSITE" id="PS50112"/>
    </source>
</evidence>
<evidence type="ECO:0000256" key="18">
    <source>
        <dbReference type="SAM" id="Phobius"/>
    </source>
</evidence>
<dbReference type="SMART" id="SM00387">
    <property type="entry name" value="HATPase_c"/>
    <property type="match status" value="1"/>
</dbReference>
<dbReference type="InterPro" id="IPR013767">
    <property type="entry name" value="PAS_fold"/>
</dbReference>
<dbReference type="InterPro" id="IPR003594">
    <property type="entry name" value="HATPase_dom"/>
</dbReference>
<dbReference type="SMART" id="SM00091">
    <property type="entry name" value="PAS"/>
    <property type="match status" value="2"/>
</dbReference>
<dbReference type="SMART" id="SM00448">
    <property type="entry name" value="REC"/>
    <property type="match status" value="1"/>
</dbReference>
<dbReference type="NCBIfam" id="TIGR00229">
    <property type="entry name" value="sensory_box"/>
    <property type="match status" value="1"/>
</dbReference>
<dbReference type="STRING" id="28066.RF819_06970"/>
<dbReference type="PROSITE" id="PS50110">
    <property type="entry name" value="RESPONSE_REGULATORY"/>
    <property type="match status" value="1"/>
</dbReference>
<dbReference type="PROSITE" id="PS50112">
    <property type="entry name" value="PAS"/>
    <property type="match status" value="2"/>
</dbReference>
<evidence type="ECO:0000256" key="14">
    <source>
        <dbReference type="ARBA" id="ARBA00023136"/>
    </source>
</evidence>
<evidence type="ECO:0000256" key="6">
    <source>
        <dbReference type="ARBA" id="ARBA00022692"/>
    </source>
</evidence>
<dbReference type="Pfam" id="PF02518">
    <property type="entry name" value="HATPase_c"/>
    <property type="match status" value="1"/>
</dbReference>
<protein>
    <recommendedName>
        <fullName evidence="16">Virulence sensor protein BvgS</fullName>
        <ecNumber evidence="3">2.7.13.3</ecNumber>
    </recommendedName>
</protein>
<dbReference type="Pfam" id="PF08448">
    <property type="entry name" value="PAS_4"/>
    <property type="match status" value="1"/>
</dbReference>
<evidence type="ECO:0000256" key="8">
    <source>
        <dbReference type="ARBA" id="ARBA00022741"/>
    </source>
</evidence>
<keyword evidence="10" id="KW-0067">ATP-binding</keyword>
<evidence type="ECO:0000256" key="7">
    <source>
        <dbReference type="ARBA" id="ARBA00022729"/>
    </source>
</evidence>
<dbReference type="PROSITE" id="PS50109">
    <property type="entry name" value="HIS_KIN"/>
    <property type="match status" value="1"/>
</dbReference>
<evidence type="ECO:0000256" key="17">
    <source>
        <dbReference type="PROSITE-ProRule" id="PRU00169"/>
    </source>
</evidence>
<dbReference type="GO" id="GO:0016020">
    <property type="term" value="C:membrane"/>
    <property type="evidence" value="ECO:0007669"/>
    <property type="project" value="UniProtKB-SubCell"/>
</dbReference>
<dbReference type="PRINTS" id="PR00344">
    <property type="entry name" value="BCTRLSENSOR"/>
</dbReference>
<dbReference type="Pfam" id="PF00512">
    <property type="entry name" value="HisKA"/>
    <property type="match status" value="1"/>
</dbReference>
<dbReference type="InterPro" id="IPR035965">
    <property type="entry name" value="PAS-like_dom_sf"/>
</dbReference>
<feature type="modified residue" description="4-aspartylphosphate" evidence="17">
    <location>
        <position position="751"/>
    </location>
</feature>
<dbReference type="PANTHER" id="PTHR45339:SF1">
    <property type="entry name" value="HYBRID SIGNAL TRANSDUCTION HISTIDINE KINASE J"/>
    <property type="match status" value="1"/>
</dbReference>
<dbReference type="Proteomes" id="UP000190750">
    <property type="component" value="Unassembled WGS sequence"/>
</dbReference>
<dbReference type="SMART" id="SM00388">
    <property type="entry name" value="HisKA"/>
    <property type="match status" value="1"/>
</dbReference>
<feature type="domain" description="PAS" evidence="21">
    <location>
        <begin position="167"/>
        <end position="220"/>
    </location>
</feature>
<dbReference type="InterPro" id="IPR036890">
    <property type="entry name" value="HATPase_C_sf"/>
</dbReference>
<reference evidence="23 24" key="1">
    <citation type="submission" date="2017-01" db="EMBL/GenBank/DDBJ databases">
        <title>Genome sequencing of Rhodoferax fermentans JCM 7819.</title>
        <authorList>
            <person name="Kim Y.J."/>
            <person name="Farh M.E.-A."/>
            <person name="Yang D.-C."/>
        </authorList>
    </citation>
    <scope>NUCLEOTIDE SEQUENCE [LARGE SCALE GENOMIC DNA]</scope>
    <source>
        <strain evidence="23 24">JCM 7819</strain>
    </source>
</reference>
<evidence type="ECO:0000259" key="19">
    <source>
        <dbReference type="PROSITE" id="PS50109"/>
    </source>
</evidence>
<dbReference type="GO" id="GO:0006355">
    <property type="term" value="P:regulation of DNA-templated transcription"/>
    <property type="evidence" value="ECO:0007669"/>
    <property type="project" value="InterPro"/>
</dbReference>
<feature type="domain" description="Histidine kinase" evidence="19">
    <location>
        <begin position="456"/>
        <end position="676"/>
    </location>
</feature>
<evidence type="ECO:0000259" key="20">
    <source>
        <dbReference type="PROSITE" id="PS50110"/>
    </source>
</evidence>
<dbReference type="Pfam" id="PF00989">
    <property type="entry name" value="PAS"/>
    <property type="match status" value="1"/>
</dbReference>
<dbReference type="Gene3D" id="3.30.450.20">
    <property type="entry name" value="PAS domain"/>
    <property type="match status" value="2"/>
</dbReference>
<evidence type="ECO:0000256" key="5">
    <source>
        <dbReference type="ARBA" id="ARBA00022679"/>
    </source>
</evidence>
<comment type="function">
    <text evidence="15">Member of the two-component regulatory system BvgS/BvgA. Phosphorylates BvgA via a four-step phosphorelay in response to environmental signals.</text>
</comment>
<evidence type="ECO:0000256" key="10">
    <source>
        <dbReference type="ARBA" id="ARBA00022840"/>
    </source>
</evidence>
<keyword evidence="11 18" id="KW-1133">Transmembrane helix</keyword>
<keyword evidence="13" id="KW-0843">Virulence</keyword>
<evidence type="ECO:0000256" key="9">
    <source>
        <dbReference type="ARBA" id="ARBA00022777"/>
    </source>
</evidence>
<dbReference type="Gene3D" id="1.10.287.130">
    <property type="match status" value="1"/>
</dbReference>
<keyword evidence="9" id="KW-0418">Kinase</keyword>
<dbReference type="SUPFAM" id="SSF47384">
    <property type="entry name" value="Homodimeric domain of signal transducing histidine kinase"/>
    <property type="match status" value="1"/>
</dbReference>